<dbReference type="Gene3D" id="6.10.340.10">
    <property type="match status" value="1"/>
</dbReference>
<comment type="caution">
    <text evidence="20">The sequence shown here is derived from an EMBL/GenBank/DDBJ whole genome shotgun (WGS) entry which is preliminary data.</text>
</comment>
<dbReference type="PROSITE" id="PS50109">
    <property type="entry name" value="HIS_KIN"/>
    <property type="match status" value="1"/>
</dbReference>
<keyword evidence="21" id="KW-1185">Reference proteome</keyword>
<dbReference type="InterPro" id="IPR011006">
    <property type="entry name" value="CheY-like_superfamily"/>
</dbReference>
<evidence type="ECO:0000259" key="18">
    <source>
        <dbReference type="PROSITE" id="PS50112"/>
    </source>
</evidence>
<dbReference type="FunFam" id="3.30.565.10:FF:000010">
    <property type="entry name" value="Sensor histidine kinase RcsC"/>
    <property type="match status" value="1"/>
</dbReference>
<evidence type="ECO:0000313" key="21">
    <source>
        <dbReference type="Proteomes" id="UP000282106"/>
    </source>
</evidence>
<keyword evidence="6" id="KW-0547">Nucleotide-binding</keyword>
<dbReference type="Pfam" id="PF08447">
    <property type="entry name" value="PAS_3"/>
    <property type="match status" value="1"/>
</dbReference>
<dbReference type="SUPFAM" id="SSF55874">
    <property type="entry name" value="ATPase domain of HSP90 chaperone/DNA topoisomerase II/histidine kinase"/>
    <property type="match status" value="1"/>
</dbReference>
<feature type="domain" description="HAMP" evidence="19">
    <location>
        <begin position="335"/>
        <end position="387"/>
    </location>
</feature>
<keyword evidence="7" id="KW-0418">Kinase</keyword>
<dbReference type="SMART" id="SM00304">
    <property type="entry name" value="HAMP"/>
    <property type="match status" value="1"/>
</dbReference>
<dbReference type="FunFam" id="1.10.287.130:FF:000002">
    <property type="entry name" value="Two-component osmosensing histidine kinase"/>
    <property type="match status" value="1"/>
</dbReference>
<feature type="domain" description="PAS" evidence="18">
    <location>
        <begin position="538"/>
        <end position="614"/>
    </location>
</feature>
<feature type="region of interest" description="Disordered" evidence="14">
    <location>
        <begin position="1"/>
        <end position="21"/>
    </location>
</feature>
<evidence type="ECO:0000256" key="3">
    <source>
        <dbReference type="ARBA" id="ARBA00012438"/>
    </source>
</evidence>
<dbReference type="GO" id="GO:0005524">
    <property type="term" value="F:ATP binding"/>
    <property type="evidence" value="ECO:0007669"/>
    <property type="project" value="UniProtKB-KW"/>
</dbReference>
<feature type="transmembrane region" description="Helical" evidence="15">
    <location>
        <begin position="33"/>
        <end position="57"/>
    </location>
</feature>
<evidence type="ECO:0000256" key="7">
    <source>
        <dbReference type="ARBA" id="ARBA00022777"/>
    </source>
</evidence>
<dbReference type="PRINTS" id="PR00344">
    <property type="entry name" value="BCTRLSENSOR"/>
</dbReference>
<dbReference type="InterPro" id="IPR036097">
    <property type="entry name" value="HisK_dim/P_sf"/>
</dbReference>
<evidence type="ECO:0000256" key="4">
    <source>
        <dbReference type="ARBA" id="ARBA00022553"/>
    </source>
</evidence>
<dbReference type="PROSITE" id="PS50110">
    <property type="entry name" value="RESPONSE_REGULATORY"/>
    <property type="match status" value="1"/>
</dbReference>
<dbReference type="InterPro" id="IPR013655">
    <property type="entry name" value="PAS_fold_3"/>
</dbReference>
<keyword evidence="15" id="KW-0472">Membrane</keyword>
<dbReference type="PANTHER" id="PTHR45339:SF1">
    <property type="entry name" value="HYBRID SIGNAL TRANSDUCTION HISTIDINE KINASE J"/>
    <property type="match status" value="1"/>
</dbReference>
<dbReference type="Pfam" id="PF00512">
    <property type="entry name" value="HisKA"/>
    <property type="match status" value="1"/>
</dbReference>
<evidence type="ECO:0000259" key="16">
    <source>
        <dbReference type="PROSITE" id="PS50109"/>
    </source>
</evidence>
<dbReference type="Pfam" id="PF00072">
    <property type="entry name" value="Response_reg"/>
    <property type="match status" value="1"/>
</dbReference>
<comment type="subcellular location">
    <subcellularLocation>
        <location evidence="2">Membrane</location>
    </subcellularLocation>
</comment>
<dbReference type="SUPFAM" id="SSF52172">
    <property type="entry name" value="CheY-like"/>
    <property type="match status" value="1"/>
</dbReference>
<dbReference type="SUPFAM" id="SSF55785">
    <property type="entry name" value="PYP-like sensor domain (PAS domain)"/>
    <property type="match status" value="1"/>
</dbReference>
<evidence type="ECO:0000256" key="13">
    <source>
        <dbReference type="SAM" id="Coils"/>
    </source>
</evidence>
<evidence type="ECO:0000256" key="2">
    <source>
        <dbReference type="ARBA" id="ARBA00004370"/>
    </source>
</evidence>
<dbReference type="GO" id="GO:0016020">
    <property type="term" value="C:membrane"/>
    <property type="evidence" value="ECO:0007669"/>
    <property type="project" value="UniProtKB-SubCell"/>
</dbReference>
<dbReference type="PROSITE" id="PS50885">
    <property type="entry name" value="HAMP"/>
    <property type="match status" value="1"/>
</dbReference>
<dbReference type="InterPro" id="IPR003594">
    <property type="entry name" value="HATPase_dom"/>
</dbReference>
<evidence type="ECO:0000256" key="15">
    <source>
        <dbReference type="SAM" id="Phobius"/>
    </source>
</evidence>
<evidence type="ECO:0000256" key="10">
    <source>
        <dbReference type="ARBA" id="ARBA00064003"/>
    </source>
</evidence>
<dbReference type="Pfam" id="PF02518">
    <property type="entry name" value="HATPase_c"/>
    <property type="match status" value="1"/>
</dbReference>
<accession>A0A3N0VE29</accession>
<feature type="modified residue" description="4-aspartylphosphate" evidence="12">
    <location>
        <position position="981"/>
    </location>
</feature>
<dbReference type="SMART" id="SM00388">
    <property type="entry name" value="HisKA"/>
    <property type="match status" value="1"/>
</dbReference>
<feature type="domain" description="Response regulatory" evidence="17">
    <location>
        <begin position="932"/>
        <end position="1048"/>
    </location>
</feature>
<comment type="catalytic activity">
    <reaction evidence="1">
        <text>ATP + protein L-histidine = ADP + protein N-phospho-L-histidine.</text>
        <dbReference type="EC" id="2.7.13.3"/>
    </reaction>
</comment>
<keyword evidence="9" id="KW-0902">Two-component regulatory system</keyword>
<dbReference type="SUPFAM" id="SSF55781">
    <property type="entry name" value="GAF domain-like"/>
    <property type="match status" value="1"/>
</dbReference>
<feature type="transmembrane region" description="Helical" evidence="15">
    <location>
        <begin position="313"/>
        <end position="334"/>
    </location>
</feature>
<evidence type="ECO:0000259" key="17">
    <source>
        <dbReference type="PROSITE" id="PS50110"/>
    </source>
</evidence>
<evidence type="ECO:0000259" key="19">
    <source>
        <dbReference type="PROSITE" id="PS50885"/>
    </source>
</evidence>
<reference evidence="20 21" key="1">
    <citation type="submission" date="2018-10" db="EMBL/GenBank/DDBJ databases">
        <authorList>
            <person name="Chen W.-M."/>
        </authorList>
    </citation>
    <scope>NUCLEOTIDE SEQUENCE [LARGE SCALE GENOMIC DNA]</scope>
    <source>
        <strain evidence="20 21">THS-13</strain>
    </source>
</reference>
<dbReference type="PROSITE" id="PS50112">
    <property type="entry name" value="PAS"/>
    <property type="match status" value="1"/>
</dbReference>
<evidence type="ECO:0000256" key="12">
    <source>
        <dbReference type="PROSITE-ProRule" id="PRU00169"/>
    </source>
</evidence>
<dbReference type="SMART" id="SM00387">
    <property type="entry name" value="HATPase_c"/>
    <property type="match status" value="1"/>
</dbReference>
<keyword evidence="15" id="KW-0812">Transmembrane</keyword>
<dbReference type="CDD" id="cd06225">
    <property type="entry name" value="HAMP"/>
    <property type="match status" value="1"/>
</dbReference>
<keyword evidence="8" id="KW-0067">ATP-binding</keyword>
<evidence type="ECO:0000256" key="9">
    <source>
        <dbReference type="ARBA" id="ARBA00023012"/>
    </source>
</evidence>
<dbReference type="Gene3D" id="3.30.450.20">
    <property type="entry name" value="PAS domain"/>
    <property type="match status" value="2"/>
</dbReference>
<dbReference type="AlphaFoldDB" id="A0A3N0VE29"/>
<dbReference type="CDD" id="cd16922">
    <property type="entry name" value="HATPase_EvgS-ArcB-TorS-like"/>
    <property type="match status" value="1"/>
</dbReference>
<dbReference type="Gene3D" id="3.40.50.2300">
    <property type="match status" value="1"/>
</dbReference>
<dbReference type="InterPro" id="IPR001789">
    <property type="entry name" value="Sig_transdc_resp-reg_receiver"/>
</dbReference>
<organism evidence="20 21">
    <name type="scientific">Stagnimonas aquatica</name>
    <dbReference type="NCBI Taxonomy" id="2689987"/>
    <lineage>
        <taxon>Bacteria</taxon>
        <taxon>Pseudomonadati</taxon>
        <taxon>Pseudomonadota</taxon>
        <taxon>Gammaproteobacteria</taxon>
        <taxon>Nevskiales</taxon>
        <taxon>Nevskiaceae</taxon>
        <taxon>Stagnimonas</taxon>
    </lineage>
</organism>
<dbReference type="InterPro" id="IPR004358">
    <property type="entry name" value="Sig_transdc_His_kin-like_C"/>
</dbReference>
<dbReference type="InterPro" id="IPR003661">
    <property type="entry name" value="HisK_dim/P_dom"/>
</dbReference>
<dbReference type="Proteomes" id="UP000282106">
    <property type="component" value="Unassembled WGS sequence"/>
</dbReference>
<dbReference type="EC" id="2.7.13.3" evidence="3"/>
<gene>
    <name evidence="20" type="ORF">ED208_08535</name>
</gene>
<evidence type="ECO:0000313" key="20">
    <source>
        <dbReference type="EMBL" id="ROH91009.1"/>
    </source>
</evidence>
<dbReference type="InterPro" id="IPR000014">
    <property type="entry name" value="PAS"/>
</dbReference>
<sequence>MWHLAATSVNCGLPSPQRRRPTRDMRLNLHQKIVLGAILPTALVLGLLGLLTLLHFYQSEQRVQRAEVRMETARRADQLSLALRLAAADAERSADLLALRDELPEAELRSWLDRLLARPGVLYGLGLRYADGRAVYRSRAQTPSSTVTAGAADPDWFSEVKAGGKPQWTAPDLLPGPAPSWVLAYLVPFYRDGQFAGALRAELRLDLLPRLLAADVSTAASDWLLLDTAGRILYAREASRLGRPYTDFAPAGSAAAALIAGQLHEAAASQRDLSWPGLDAAFVGTAIVEATGWRLFHARSQREVAQLARPGQALLAGLLLLAVLVASAILYRVARRYSRPLEQLSLAVQQVGQGRPVPSVDYQGKDELGSLVLSIGRLIDDLHARDRSVAARQSDLADRMREQQVLYRVADLLGWVDADFAEMLRRVTVLLPEAWAQADRVCARVDLDSHRSCSEPFRESERGLFAPIHTDGTTVGGVWVFALDAETPLEASHQQLLEGVAQQLGLAFRRERAQSQLESLNHQLEQRVEARTEALRQAERLLRDITNSMPGAVYQIFRPQRKPMSLRFVSAGVEKVFGVSREQALANFETVLDRVYPEDYSALMASISDAVLNGSEHTQVFRVSVPGSGGEQLRWLRSSANIFQEEGGVLLNGYWIDVTDQKRLELALQQARREADAANEAKSRFLANMSHEIRTPMNAIIGLTHLAHGQTAEPGVREQLGKVEDAAQSLLGLLNDILDFSKIEAGRMSLEHIPFDLWNVLDRVEGLMAERASSKGLRLSLQRPETLPHDLVGDPLRLGQVLLNLISNAIKFTETGEVRVEVELLGQDASGAQLRFAVHDTGIGIQPAQMARLFKAFTQADSSTTRRFGGTGLGLTISKELVNLMGGDLSARSEPGKGSCFSFVLKLSPAAPDWRSPPLEPADSQTLLKGARLLVVDDNAINLEVASEMLRQAGAVVGTAGNGREALAQLALGQFDAVLMDLQMPVMDGYTATRRIREQPQFHDLPVLAMTANAMSGDRESCLAAGMNDHIAKPIDPEVLLRTVARWLRLKRSQPGAALPQGLGDGR</sequence>
<name>A0A3N0VE29_9GAMM</name>
<feature type="coiled-coil region" evidence="13">
    <location>
        <begin position="510"/>
        <end position="541"/>
    </location>
</feature>
<evidence type="ECO:0000256" key="6">
    <source>
        <dbReference type="ARBA" id="ARBA00022741"/>
    </source>
</evidence>
<dbReference type="Pfam" id="PF00672">
    <property type="entry name" value="HAMP"/>
    <property type="match status" value="1"/>
</dbReference>
<dbReference type="InParanoid" id="A0A3N0VE29"/>
<dbReference type="InterPro" id="IPR036890">
    <property type="entry name" value="HATPase_C_sf"/>
</dbReference>
<keyword evidence="15" id="KW-1133">Transmembrane helix</keyword>
<comment type="subunit">
    <text evidence="10">At low DSF concentrations, interacts with RpfF.</text>
</comment>
<evidence type="ECO:0000256" key="5">
    <source>
        <dbReference type="ARBA" id="ARBA00022679"/>
    </source>
</evidence>
<keyword evidence="4 12" id="KW-0597">Phosphoprotein</keyword>
<dbReference type="SUPFAM" id="SSF47384">
    <property type="entry name" value="Homodimeric domain of signal transducing histidine kinase"/>
    <property type="match status" value="1"/>
</dbReference>
<evidence type="ECO:0000256" key="1">
    <source>
        <dbReference type="ARBA" id="ARBA00000085"/>
    </source>
</evidence>
<feature type="coiled-coil region" evidence="13">
    <location>
        <begin position="661"/>
        <end position="688"/>
    </location>
</feature>
<dbReference type="InterPro" id="IPR035965">
    <property type="entry name" value="PAS-like_dom_sf"/>
</dbReference>
<dbReference type="Gene3D" id="3.30.565.10">
    <property type="entry name" value="Histidine kinase-like ATPase, C-terminal domain"/>
    <property type="match status" value="1"/>
</dbReference>
<dbReference type="EMBL" id="RJVO01000003">
    <property type="protein sequence ID" value="ROH91009.1"/>
    <property type="molecule type" value="Genomic_DNA"/>
</dbReference>
<evidence type="ECO:0000256" key="8">
    <source>
        <dbReference type="ARBA" id="ARBA00022840"/>
    </source>
</evidence>
<dbReference type="CDD" id="cd00082">
    <property type="entry name" value="HisKA"/>
    <property type="match status" value="1"/>
</dbReference>
<feature type="domain" description="Histidine kinase" evidence="16">
    <location>
        <begin position="688"/>
        <end position="909"/>
    </location>
</feature>
<evidence type="ECO:0000256" key="11">
    <source>
        <dbReference type="ARBA" id="ARBA00068150"/>
    </source>
</evidence>
<evidence type="ECO:0000256" key="14">
    <source>
        <dbReference type="SAM" id="MobiDB-lite"/>
    </source>
</evidence>
<dbReference type="CDD" id="cd18773">
    <property type="entry name" value="PDC1_HK_sensor"/>
    <property type="match status" value="1"/>
</dbReference>
<dbReference type="PANTHER" id="PTHR45339">
    <property type="entry name" value="HYBRID SIGNAL TRANSDUCTION HISTIDINE KINASE J"/>
    <property type="match status" value="1"/>
</dbReference>
<dbReference type="CDD" id="cd17546">
    <property type="entry name" value="REC_hyHK_CKI1_RcsC-like"/>
    <property type="match status" value="1"/>
</dbReference>
<keyword evidence="5" id="KW-0808">Transferase</keyword>
<dbReference type="Gene3D" id="1.10.287.130">
    <property type="match status" value="1"/>
</dbReference>
<protein>
    <recommendedName>
        <fullName evidence="11">Sensory/regulatory protein RpfC</fullName>
        <ecNumber evidence="3">2.7.13.3</ecNumber>
    </recommendedName>
</protein>
<dbReference type="SMART" id="SM00448">
    <property type="entry name" value="REC"/>
    <property type="match status" value="1"/>
</dbReference>
<proteinExistence type="predicted"/>
<dbReference type="InterPro" id="IPR005467">
    <property type="entry name" value="His_kinase_dom"/>
</dbReference>
<keyword evidence="13" id="KW-0175">Coiled coil</keyword>
<dbReference type="InterPro" id="IPR003660">
    <property type="entry name" value="HAMP_dom"/>
</dbReference>
<dbReference type="GO" id="GO:0000155">
    <property type="term" value="F:phosphorelay sensor kinase activity"/>
    <property type="evidence" value="ECO:0007669"/>
    <property type="project" value="InterPro"/>
</dbReference>